<evidence type="ECO:0000313" key="1">
    <source>
        <dbReference type="EMBL" id="PAV05389.1"/>
    </source>
</evidence>
<organism evidence="1 2">
    <name type="scientific">Methanobacterium bryantii</name>
    <dbReference type="NCBI Taxonomy" id="2161"/>
    <lineage>
        <taxon>Archaea</taxon>
        <taxon>Methanobacteriati</taxon>
        <taxon>Methanobacteriota</taxon>
        <taxon>Methanomada group</taxon>
        <taxon>Methanobacteria</taxon>
        <taxon>Methanobacteriales</taxon>
        <taxon>Methanobacteriaceae</taxon>
        <taxon>Methanobacterium</taxon>
    </lineage>
</organism>
<keyword evidence="2" id="KW-1185">Reference proteome</keyword>
<dbReference type="Proteomes" id="UP000217784">
    <property type="component" value="Unassembled WGS sequence"/>
</dbReference>
<comment type="caution">
    <text evidence="1">The sequence shown here is derived from an EMBL/GenBank/DDBJ whole genome shotgun (WGS) entry which is preliminary data.</text>
</comment>
<name>A0A2A2H7I4_METBR</name>
<protein>
    <submittedName>
        <fullName evidence="1">Uncharacterized protein</fullName>
    </submittedName>
</protein>
<dbReference type="EMBL" id="LMVM01000006">
    <property type="protein sequence ID" value="PAV05389.1"/>
    <property type="molecule type" value="Genomic_DNA"/>
</dbReference>
<evidence type="ECO:0000313" key="2">
    <source>
        <dbReference type="Proteomes" id="UP000217784"/>
    </source>
</evidence>
<sequence length="154" mass="18130">MENHEEILDPGVYYEQLQGMYIEESDLNLSTDFEARTTLVKLNRLQSDVSKLKHNVSQDMRTIRNMFLDDSIIEKPKVLGIFGKGKELSTAEKRKKLEKERENNLSPYKEVIDMIDDYILQIEDLKKYIEDEVLETYSRIPKTIRKISKADLNK</sequence>
<proteinExistence type="predicted"/>
<dbReference type="OrthoDB" id="374198at2157"/>
<gene>
    <name evidence="1" type="ORF">ASJ80_09665</name>
</gene>
<reference evidence="1 2" key="1">
    <citation type="journal article" date="2017" name="BMC Genomics">
        <title>Genomic analysis of methanogenic archaea reveals a shift towards energy conservation.</title>
        <authorList>
            <person name="Gilmore S.P."/>
            <person name="Henske J.K."/>
            <person name="Sexton J.A."/>
            <person name="Solomon K.V."/>
            <person name="Seppala S."/>
            <person name="Yoo J.I."/>
            <person name="Huyett L.M."/>
            <person name="Pressman A."/>
            <person name="Cogan J.Z."/>
            <person name="Kivenson V."/>
            <person name="Peng X."/>
            <person name="Tan Y."/>
            <person name="Valentine D.L."/>
            <person name="O'Malley M.A."/>
        </authorList>
    </citation>
    <scope>NUCLEOTIDE SEQUENCE [LARGE SCALE GENOMIC DNA]</scope>
    <source>
        <strain evidence="1 2">M.o.H.</strain>
    </source>
</reference>
<dbReference type="RefSeq" id="WP_069583282.1">
    <property type="nucleotide sequence ID" value="NZ_LMVM01000006.1"/>
</dbReference>
<accession>A0A2A2H7I4</accession>
<dbReference type="AlphaFoldDB" id="A0A2A2H7I4"/>